<evidence type="ECO:0000256" key="1">
    <source>
        <dbReference type="ARBA" id="ARBA00022553"/>
    </source>
</evidence>
<evidence type="ECO:0000313" key="4">
    <source>
        <dbReference type="EMBL" id="TCJ19077.1"/>
    </source>
</evidence>
<reference evidence="4 5" key="1">
    <citation type="submission" date="2019-03" db="EMBL/GenBank/DDBJ databases">
        <authorList>
            <person name="Kim M.K.M."/>
        </authorList>
    </citation>
    <scope>NUCLEOTIDE SEQUENCE [LARGE SCALE GENOMIC DNA]</scope>
    <source>
        <strain evidence="4 5">17J68-12</strain>
    </source>
</reference>
<proteinExistence type="predicted"/>
<evidence type="ECO:0000259" key="3">
    <source>
        <dbReference type="PROSITE" id="PS50110"/>
    </source>
</evidence>
<keyword evidence="5" id="KW-1185">Reference proteome</keyword>
<dbReference type="PANTHER" id="PTHR44591">
    <property type="entry name" value="STRESS RESPONSE REGULATOR PROTEIN 1"/>
    <property type="match status" value="1"/>
</dbReference>
<dbReference type="Pfam" id="PF00072">
    <property type="entry name" value="Response_reg"/>
    <property type="match status" value="1"/>
</dbReference>
<gene>
    <name evidence="4" type="ORF">EPD60_01280</name>
</gene>
<accession>A0A4R1BP42</accession>
<dbReference type="RefSeq" id="WP_131446044.1">
    <property type="nucleotide sequence ID" value="NZ_SJZI01000002.1"/>
</dbReference>
<dbReference type="PROSITE" id="PS50110">
    <property type="entry name" value="RESPONSE_REGULATORY"/>
    <property type="match status" value="1"/>
</dbReference>
<keyword evidence="1 2" id="KW-0597">Phosphoprotein</keyword>
<evidence type="ECO:0000313" key="5">
    <source>
        <dbReference type="Proteomes" id="UP000295334"/>
    </source>
</evidence>
<organism evidence="4 5">
    <name type="scientific">Flaviaesturariibacter flavus</name>
    <dbReference type="NCBI Taxonomy" id="2502780"/>
    <lineage>
        <taxon>Bacteria</taxon>
        <taxon>Pseudomonadati</taxon>
        <taxon>Bacteroidota</taxon>
        <taxon>Chitinophagia</taxon>
        <taxon>Chitinophagales</taxon>
        <taxon>Chitinophagaceae</taxon>
        <taxon>Flaviaestuariibacter</taxon>
    </lineage>
</organism>
<dbReference type="PANTHER" id="PTHR44591:SF3">
    <property type="entry name" value="RESPONSE REGULATORY DOMAIN-CONTAINING PROTEIN"/>
    <property type="match status" value="1"/>
</dbReference>
<comment type="caution">
    <text evidence="4">The sequence shown here is derived from an EMBL/GenBank/DDBJ whole genome shotgun (WGS) entry which is preliminary data.</text>
</comment>
<dbReference type="InterPro" id="IPR001789">
    <property type="entry name" value="Sig_transdc_resp-reg_receiver"/>
</dbReference>
<feature type="domain" description="Response regulatory" evidence="3">
    <location>
        <begin position="3"/>
        <end position="119"/>
    </location>
</feature>
<sequence>MKKILIIEDNLEIRENTAELLEVHQFEVMTARNGREGYLIAREAHPDMILCDIMMPGTDGRRFLELARADRRTSAIPVVFFSAGTAGPDLQQRLIGKAQGFLKKPFSEQALLDIVFRTLPGAV</sequence>
<protein>
    <submittedName>
        <fullName evidence="4">Response regulator</fullName>
    </submittedName>
</protein>
<dbReference type="AlphaFoldDB" id="A0A4R1BP42"/>
<dbReference type="SMART" id="SM00448">
    <property type="entry name" value="REC"/>
    <property type="match status" value="1"/>
</dbReference>
<dbReference type="InterPro" id="IPR050595">
    <property type="entry name" value="Bact_response_regulator"/>
</dbReference>
<dbReference type="InterPro" id="IPR011006">
    <property type="entry name" value="CheY-like_superfamily"/>
</dbReference>
<dbReference type="OrthoDB" id="9789181at2"/>
<evidence type="ECO:0000256" key="2">
    <source>
        <dbReference type="PROSITE-ProRule" id="PRU00169"/>
    </source>
</evidence>
<dbReference type="GO" id="GO:0000160">
    <property type="term" value="P:phosphorelay signal transduction system"/>
    <property type="evidence" value="ECO:0007669"/>
    <property type="project" value="InterPro"/>
</dbReference>
<dbReference type="Proteomes" id="UP000295334">
    <property type="component" value="Unassembled WGS sequence"/>
</dbReference>
<name>A0A4R1BP42_9BACT</name>
<dbReference type="EMBL" id="SJZI01000002">
    <property type="protein sequence ID" value="TCJ19077.1"/>
    <property type="molecule type" value="Genomic_DNA"/>
</dbReference>
<dbReference type="CDD" id="cd00156">
    <property type="entry name" value="REC"/>
    <property type="match status" value="1"/>
</dbReference>
<dbReference type="SUPFAM" id="SSF52172">
    <property type="entry name" value="CheY-like"/>
    <property type="match status" value="1"/>
</dbReference>
<feature type="modified residue" description="4-aspartylphosphate" evidence="2">
    <location>
        <position position="52"/>
    </location>
</feature>
<dbReference type="Gene3D" id="3.40.50.2300">
    <property type="match status" value="1"/>
</dbReference>